<sequence>MQNNSLNDKKNILDFEFFKLRKKRIMQENASTQETSLHTVSANIPRPLEEIELSTRIHNIKASVQRINQLISELRHISDKPHK</sequence>
<dbReference type="OrthoDB" id="9996296at2"/>
<name>A0A1L4CZ42_9BACT</name>
<organism evidence="1 2">
    <name type="scientific">Silvanigrella aquatica</name>
    <dbReference type="NCBI Taxonomy" id="1915309"/>
    <lineage>
        <taxon>Bacteria</taxon>
        <taxon>Pseudomonadati</taxon>
        <taxon>Bdellovibrionota</taxon>
        <taxon>Oligoflexia</taxon>
        <taxon>Silvanigrellales</taxon>
        <taxon>Silvanigrellaceae</taxon>
        <taxon>Silvanigrella</taxon>
    </lineage>
</organism>
<dbReference type="KEGG" id="saqi:AXG55_04665"/>
<proteinExistence type="predicted"/>
<keyword evidence="2" id="KW-1185">Reference proteome</keyword>
<dbReference type="AlphaFoldDB" id="A0A1L4CZ42"/>
<dbReference type="STRING" id="1915309.AXG55_04665"/>
<evidence type="ECO:0000313" key="2">
    <source>
        <dbReference type="Proteomes" id="UP000184731"/>
    </source>
</evidence>
<reference evidence="1 2" key="1">
    <citation type="submission" date="2016-10" db="EMBL/GenBank/DDBJ databases">
        <title>Silvanigrella aquatica sp. nov., isolated from a freshwater lake located in the Black Forest, Germany, description of Silvanigrellaceae fam. nov., Silvanigrellales ord. nov., reclassification of the order Bdellovibrionales in the class Oligoflexia, reclassification of the families Bacteriovoracaceae and Halobacteriovoraceae in the new order Bacteriovoracales ord. nov., and reclassification of the family Pseudobacteriovoracaceae in the order Oligoflexiales.</title>
        <authorList>
            <person name="Hahn M.W."/>
            <person name="Schmidt J."/>
            <person name="Koll U."/>
            <person name="Rohde M."/>
            <person name="Verbag S."/>
            <person name="Pitt A."/>
            <person name="Nakai R."/>
            <person name="Naganuma T."/>
            <person name="Lang E."/>
        </authorList>
    </citation>
    <scope>NUCLEOTIDE SEQUENCE [LARGE SCALE GENOMIC DNA]</scope>
    <source>
        <strain evidence="1 2">MWH-Nonnen-W8red</strain>
    </source>
</reference>
<protein>
    <submittedName>
        <fullName evidence="1">Uncharacterized protein</fullName>
    </submittedName>
</protein>
<evidence type="ECO:0000313" key="1">
    <source>
        <dbReference type="EMBL" id="APJ03233.1"/>
    </source>
</evidence>
<gene>
    <name evidence="1" type="ORF">AXG55_04665</name>
</gene>
<dbReference type="Proteomes" id="UP000184731">
    <property type="component" value="Chromosome"/>
</dbReference>
<dbReference type="RefSeq" id="WP_148696959.1">
    <property type="nucleotide sequence ID" value="NZ_CP017834.1"/>
</dbReference>
<accession>A0A1L4CZ42</accession>
<dbReference type="EMBL" id="CP017834">
    <property type="protein sequence ID" value="APJ03233.1"/>
    <property type="molecule type" value="Genomic_DNA"/>
</dbReference>